<evidence type="ECO:0000256" key="5">
    <source>
        <dbReference type="RuleBase" id="RU003870"/>
    </source>
</evidence>
<dbReference type="PANTHER" id="PTHR11655:SF14">
    <property type="entry name" value="LARGE RIBOSOMAL SUBUNIT PROTEIN UL6M"/>
    <property type="match status" value="1"/>
</dbReference>
<comment type="function">
    <text evidence="3 5">This protein binds to the 23S rRNA, and is important in its secondary structure. It is located near the subunit interface in the base of the L7/L12 stalk, and near the tRNA binding site of the peptidyltransferase center.</text>
</comment>
<dbReference type="PRINTS" id="PR00059">
    <property type="entry name" value="RIBOSOMALL6"/>
</dbReference>
<dbReference type="RefSeq" id="WP_257714652.1">
    <property type="nucleotide sequence ID" value="NZ_JANJOU010000001.1"/>
</dbReference>
<dbReference type="Pfam" id="PF00347">
    <property type="entry name" value="Ribosomal_L6"/>
    <property type="match status" value="2"/>
</dbReference>
<feature type="domain" description="Large ribosomal subunit protein uL6 alpha-beta" evidence="6">
    <location>
        <begin position="11"/>
        <end position="82"/>
    </location>
</feature>
<dbReference type="PIRSF" id="PIRSF002162">
    <property type="entry name" value="Ribosomal_L6"/>
    <property type="match status" value="1"/>
</dbReference>
<feature type="domain" description="Large ribosomal subunit protein uL6 alpha-beta" evidence="6">
    <location>
        <begin position="91"/>
        <end position="164"/>
    </location>
</feature>
<dbReference type="GO" id="GO:0005840">
    <property type="term" value="C:ribosome"/>
    <property type="evidence" value="ECO:0007669"/>
    <property type="project" value="UniProtKB-KW"/>
</dbReference>
<evidence type="ECO:0000259" key="6">
    <source>
        <dbReference type="Pfam" id="PF00347"/>
    </source>
</evidence>
<dbReference type="Proteomes" id="UP001524642">
    <property type="component" value="Unassembled WGS sequence"/>
</dbReference>
<comment type="subunit">
    <text evidence="3">Part of the 50S ribosomal subunit.</text>
</comment>
<sequence length="177" mass="19270">MSRVGKYPVKVPSGVTLTIDNNVVVAKGKLGELRLPLTDKVDVTIENGEVAVAPRGEDRAARTMWGTTRSLINGMVIGVSTGFSKSMEITGTGYRAAIQGKDLVLSLGYSHEIRYPIPEGIKITTERPTAIKVEGADKQRVGQVAAEIRAYRGPEPYKGKGIRYDNETILRKEGKKK</sequence>
<dbReference type="PANTHER" id="PTHR11655">
    <property type="entry name" value="60S/50S RIBOSOMAL PROTEIN L6/L9"/>
    <property type="match status" value="1"/>
</dbReference>
<comment type="similarity">
    <text evidence="3 4">Belongs to the universal ribosomal protein uL6 family.</text>
</comment>
<protein>
    <recommendedName>
        <fullName evidence="3">Large ribosomal subunit protein uL6</fullName>
    </recommendedName>
</protein>
<dbReference type="NCBIfam" id="TIGR03654">
    <property type="entry name" value="L6_bact"/>
    <property type="match status" value="1"/>
</dbReference>
<comment type="caution">
    <text evidence="7">The sequence shown here is derived from an EMBL/GenBank/DDBJ whole genome shotgun (WGS) entry which is preliminary data.</text>
</comment>
<dbReference type="SUPFAM" id="SSF56053">
    <property type="entry name" value="Ribosomal protein L6"/>
    <property type="match status" value="2"/>
</dbReference>
<gene>
    <name evidence="3 7" type="primary">rplF</name>
    <name evidence="7" type="ORF">NRP21_02920</name>
</gene>
<evidence type="ECO:0000256" key="3">
    <source>
        <dbReference type="HAMAP-Rule" id="MF_01365"/>
    </source>
</evidence>
<dbReference type="InterPro" id="IPR000702">
    <property type="entry name" value="Ribosomal_uL6-like"/>
</dbReference>
<keyword evidence="3 5" id="KW-0699">rRNA-binding</keyword>
<evidence type="ECO:0000313" key="7">
    <source>
        <dbReference type="EMBL" id="MCR0980996.1"/>
    </source>
</evidence>
<dbReference type="EMBL" id="JANJOU010000001">
    <property type="protein sequence ID" value="MCR0980996.1"/>
    <property type="molecule type" value="Genomic_DNA"/>
</dbReference>
<keyword evidence="3 5" id="KW-0694">RNA-binding</keyword>
<keyword evidence="2 3" id="KW-0687">Ribonucleoprotein</keyword>
<dbReference type="PROSITE" id="PS00525">
    <property type="entry name" value="RIBOSOMAL_L6_1"/>
    <property type="match status" value="1"/>
</dbReference>
<accession>A0ABT1WYR0</accession>
<proteinExistence type="inferred from homology"/>
<keyword evidence="8" id="KW-1185">Reference proteome</keyword>
<dbReference type="HAMAP" id="MF_01365_B">
    <property type="entry name" value="Ribosomal_uL6_B"/>
    <property type="match status" value="1"/>
</dbReference>
<organism evidence="7 8">
    <name type="scientific">Roseomonas populi</name>
    <dbReference type="NCBI Taxonomy" id="3121582"/>
    <lineage>
        <taxon>Bacteria</taxon>
        <taxon>Pseudomonadati</taxon>
        <taxon>Pseudomonadota</taxon>
        <taxon>Alphaproteobacteria</taxon>
        <taxon>Acetobacterales</taxon>
        <taxon>Roseomonadaceae</taxon>
        <taxon>Roseomonas</taxon>
    </lineage>
</organism>
<evidence type="ECO:0000256" key="2">
    <source>
        <dbReference type="ARBA" id="ARBA00023274"/>
    </source>
</evidence>
<dbReference type="InterPro" id="IPR002358">
    <property type="entry name" value="Ribosomal_uL6_CS"/>
</dbReference>
<evidence type="ECO:0000313" key="8">
    <source>
        <dbReference type="Proteomes" id="UP001524642"/>
    </source>
</evidence>
<dbReference type="InterPro" id="IPR036789">
    <property type="entry name" value="Ribosomal_uL6-like_a/b-dom_sf"/>
</dbReference>
<evidence type="ECO:0000256" key="4">
    <source>
        <dbReference type="RuleBase" id="RU003869"/>
    </source>
</evidence>
<evidence type="ECO:0000256" key="1">
    <source>
        <dbReference type="ARBA" id="ARBA00022980"/>
    </source>
</evidence>
<keyword evidence="1 3" id="KW-0689">Ribosomal protein</keyword>
<dbReference type="InterPro" id="IPR020040">
    <property type="entry name" value="Ribosomal_uL6_a/b-dom"/>
</dbReference>
<name>A0ABT1WYR0_9PROT</name>
<reference evidence="7 8" key="1">
    <citation type="submission" date="2022-06" db="EMBL/GenBank/DDBJ databases">
        <title>Roseomonas CN29.</title>
        <authorList>
            <person name="Cheng Y."/>
            <person name="He X."/>
        </authorList>
    </citation>
    <scope>NUCLEOTIDE SEQUENCE [LARGE SCALE GENOMIC DNA]</scope>
    <source>
        <strain evidence="7 8">CN29</strain>
    </source>
</reference>
<dbReference type="Gene3D" id="3.90.930.12">
    <property type="entry name" value="Ribosomal protein L6, alpha-beta domain"/>
    <property type="match status" value="2"/>
</dbReference>
<dbReference type="InterPro" id="IPR019906">
    <property type="entry name" value="Ribosomal_uL6_bac-type"/>
</dbReference>